<name>N0BFP9_9HYPH</name>
<dbReference type="Pfam" id="PF11899">
    <property type="entry name" value="DUF3419"/>
    <property type="match status" value="1"/>
</dbReference>
<evidence type="ECO:0000313" key="2">
    <source>
        <dbReference type="Proteomes" id="UP000005952"/>
    </source>
</evidence>
<dbReference type="EMBL" id="CP005587">
    <property type="protein sequence ID" value="AGK58930.1"/>
    <property type="molecule type" value="Genomic_DNA"/>
</dbReference>
<dbReference type="PANTHER" id="PTHR47473:SF1">
    <property type="entry name" value="METHYLTRANSFERASE DOMAIN-CONTAINING PROTEIN"/>
    <property type="match status" value="1"/>
</dbReference>
<dbReference type="KEGG" id="hdt:HYPDE_36293"/>
<dbReference type="OrthoDB" id="1522784at2"/>
<dbReference type="PANTHER" id="PTHR47473">
    <property type="entry name" value="BTA1P"/>
    <property type="match status" value="1"/>
</dbReference>
<protein>
    <submittedName>
        <fullName evidence="1">S-adenosylmethionine:diacylglycerol 3-amino-3-carboxypropyltransferase</fullName>
    </submittedName>
</protein>
<keyword evidence="2" id="KW-1185">Reference proteome</keyword>
<evidence type="ECO:0000313" key="1">
    <source>
        <dbReference type="EMBL" id="AGK58930.1"/>
    </source>
</evidence>
<dbReference type="RefSeq" id="WP_015598947.1">
    <property type="nucleotide sequence ID" value="NC_021172.1"/>
</dbReference>
<accession>N0BFP9</accession>
<dbReference type="InterPro" id="IPR021829">
    <property type="entry name" value="DUF3419"/>
</dbReference>
<dbReference type="HOGENOM" id="CLU_054002_0_0_5"/>
<proteinExistence type="predicted"/>
<dbReference type="STRING" id="670307.HYPDE_36293"/>
<reference evidence="1 2" key="1">
    <citation type="journal article" date="2013" name="Genome Announc.">
        <title>Genome sequences for three denitrifying bacterial strains isolated from a uranium- and nitrate-contaminated subsurface environment.</title>
        <authorList>
            <person name="Venkatramanan R."/>
            <person name="Prakash O."/>
            <person name="Woyke T."/>
            <person name="Chain P."/>
            <person name="Goodwin L.A."/>
            <person name="Watson D."/>
            <person name="Brooks S."/>
            <person name="Kostka J.E."/>
            <person name="Green S.J."/>
        </authorList>
    </citation>
    <scope>NUCLEOTIDE SEQUENCE [LARGE SCALE GENOMIC DNA]</scope>
    <source>
        <strain evidence="1 2">1NES1</strain>
    </source>
</reference>
<gene>
    <name evidence="1" type="ORF">HYPDE_36293</name>
</gene>
<dbReference type="eggNOG" id="COG5379">
    <property type="taxonomic scope" value="Bacteria"/>
</dbReference>
<dbReference type="AlphaFoldDB" id="N0BFP9"/>
<sequence length="414" mass="46905">MNVSAKVFEPTSIDLLSEAVHQNRALSTAGLLERTFTFAFRSMVYPQIWEDPRADMEALELAPQSRVMTIASGGCNVMSYLTGNPARIIAVDLNETHVALLKLKLAAAQHLPNHATFYRFFGSAADRRNVHLYRDLISPHLDAETRAYWEGRDFTGRRRISRFARNFYRYGLLGRFITSGHVMARVLGADPKRILDAQTVEEQRQIFDREIAPAFDHPLLRWITSNRASLFGLGIPPVQYDALSHGGARPMSAVLKERAERLATGFDLKDNYFAWQAFGRCYAPQGQGPCPPYLEKANFLAVKTRTNRVTVVHDNMVRFLANEPAESLDRYALLDAQDWMDDTALNALWREITRTARPGARVIFRTAGESSILPGRVSRALLDRWTYDAVRSAEIHAKDRSAIYGGFHLYLKRD</sequence>
<organism evidence="1 2">
    <name type="scientific">Hyphomicrobium denitrificans 1NES1</name>
    <dbReference type="NCBI Taxonomy" id="670307"/>
    <lineage>
        <taxon>Bacteria</taxon>
        <taxon>Pseudomonadati</taxon>
        <taxon>Pseudomonadota</taxon>
        <taxon>Alphaproteobacteria</taxon>
        <taxon>Hyphomicrobiales</taxon>
        <taxon>Hyphomicrobiaceae</taxon>
        <taxon>Hyphomicrobium</taxon>
    </lineage>
</organism>
<dbReference type="GO" id="GO:0016740">
    <property type="term" value="F:transferase activity"/>
    <property type="evidence" value="ECO:0007669"/>
    <property type="project" value="UniProtKB-KW"/>
</dbReference>
<dbReference type="Proteomes" id="UP000005952">
    <property type="component" value="Chromosome"/>
</dbReference>
<keyword evidence="1" id="KW-0808">Transferase</keyword>